<evidence type="ECO:0000256" key="4">
    <source>
        <dbReference type="ARBA" id="ARBA00022840"/>
    </source>
</evidence>
<dbReference type="InterPro" id="IPR050534">
    <property type="entry name" value="Coronavir_polyprotein_1ab"/>
</dbReference>
<feature type="domain" description="DNA2/NAM7 helicase-like C-terminal" evidence="6">
    <location>
        <begin position="174"/>
        <end position="346"/>
    </location>
</feature>
<dbReference type="InterPro" id="IPR047187">
    <property type="entry name" value="SF1_C_Upf1"/>
</dbReference>
<evidence type="ECO:0000256" key="3">
    <source>
        <dbReference type="ARBA" id="ARBA00022806"/>
    </source>
</evidence>
<name>A0A9P1IWG8_9PELO</name>
<dbReference type="CDD" id="cd18808">
    <property type="entry name" value="SF1_C_Upf1"/>
    <property type="match status" value="1"/>
</dbReference>
<reference evidence="7" key="1">
    <citation type="submission" date="2022-11" db="EMBL/GenBank/DDBJ databases">
        <authorList>
            <person name="Kikuchi T."/>
        </authorList>
    </citation>
    <scope>NUCLEOTIDE SEQUENCE</scope>
    <source>
        <strain evidence="7">PS1010</strain>
    </source>
</reference>
<dbReference type="PANTHER" id="PTHR43788">
    <property type="entry name" value="DNA2/NAM7 HELICASE FAMILY MEMBER"/>
    <property type="match status" value="1"/>
</dbReference>
<dbReference type="GO" id="GO:0005524">
    <property type="term" value="F:ATP binding"/>
    <property type="evidence" value="ECO:0007669"/>
    <property type="project" value="UniProtKB-KW"/>
</dbReference>
<dbReference type="Pfam" id="PF13087">
    <property type="entry name" value="AAA_12"/>
    <property type="match status" value="1"/>
</dbReference>
<dbReference type="GO" id="GO:0043139">
    <property type="term" value="F:5'-3' DNA helicase activity"/>
    <property type="evidence" value="ECO:0007669"/>
    <property type="project" value="TreeGrafter"/>
</dbReference>
<keyword evidence="2" id="KW-0378">Hydrolase</keyword>
<sequence length="362" mass="41367">MLYDFDSLEGHCHGPSKSDNSTSIKSEVNNSLEAKFGCSRTLTNSWIMATEGACQYDLSKFQGPFKKSTERTTITDQTADFSPSKFFEEHQKPKIILGTIDTILQYFSTNWKHSLNRVATIQIDEFSMVPRSEFLQILSTFPNARYSFVGDYRQLAPFNDLPYVPVLSEAALGSPLEHMIHSESLPIIHFDTVFKCREEITQLLGTMFYFSTLQSIYCCDDYVQRTNQMLQQSPLFDQKQYPLIFIDTESEQSQSGTSAENESERNIAIALAEHLLKYVEPKDIGILCFYRGQSSTFEEWSKKTEIFVGSVDAAQGKTWPICIICTTRTLPSHKSPFIMNPRRINIWTIGQQLLISVIKRKP</sequence>
<dbReference type="GO" id="GO:0016787">
    <property type="term" value="F:hydrolase activity"/>
    <property type="evidence" value="ECO:0007669"/>
    <property type="project" value="UniProtKB-KW"/>
</dbReference>
<evidence type="ECO:0000259" key="6">
    <source>
        <dbReference type="Pfam" id="PF13087"/>
    </source>
</evidence>
<dbReference type="OrthoDB" id="5813042at2759"/>
<dbReference type="InterPro" id="IPR041679">
    <property type="entry name" value="DNA2/NAM7-like_C"/>
</dbReference>
<evidence type="ECO:0000256" key="1">
    <source>
        <dbReference type="ARBA" id="ARBA00022741"/>
    </source>
</evidence>
<dbReference type="Proteomes" id="UP001152747">
    <property type="component" value="Unassembled WGS sequence"/>
</dbReference>
<protein>
    <recommendedName>
        <fullName evidence="6">DNA2/NAM7 helicase-like C-terminal domain-containing protein</fullName>
    </recommendedName>
</protein>
<keyword evidence="1" id="KW-0547">Nucleotide-binding</keyword>
<proteinExistence type="predicted"/>
<dbReference type="Gene3D" id="3.40.50.300">
    <property type="entry name" value="P-loop containing nucleotide triphosphate hydrolases"/>
    <property type="match status" value="2"/>
</dbReference>
<accession>A0A9P1IWG8</accession>
<evidence type="ECO:0000256" key="2">
    <source>
        <dbReference type="ARBA" id="ARBA00022801"/>
    </source>
</evidence>
<evidence type="ECO:0000313" key="7">
    <source>
        <dbReference type="EMBL" id="CAI5451417.1"/>
    </source>
</evidence>
<dbReference type="InterPro" id="IPR027417">
    <property type="entry name" value="P-loop_NTPase"/>
</dbReference>
<dbReference type="PANTHER" id="PTHR43788:SF16">
    <property type="entry name" value="HELICASE WITH ZINC FINGER 2"/>
    <property type="match status" value="1"/>
</dbReference>
<evidence type="ECO:0000256" key="5">
    <source>
        <dbReference type="SAM" id="MobiDB-lite"/>
    </source>
</evidence>
<keyword evidence="3" id="KW-0347">Helicase</keyword>
<dbReference type="AlphaFoldDB" id="A0A9P1IWG8"/>
<keyword evidence="4" id="KW-0067">ATP-binding</keyword>
<feature type="region of interest" description="Disordered" evidence="5">
    <location>
        <begin position="1"/>
        <end position="24"/>
    </location>
</feature>
<organism evidence="7 8">
    <name type="scientific">Caenorhabditis angaria</name>
    <dbReference type="NCBI Taxonomy" id="860376"/>
    <lineage>
        <taxon>Eukaryota</taxon>
        <taxon>Metazoa</taxon>
        <taxon>Ecdysozoa</taxon>
        <taxon>Nematoda</taxon>
        <taxon>Chromadorea</taxon>
        <taxon>Rhabditida</taxon>
        <taxon>Rhabditina</taxon>
        <taxon>Rhabditomorpha</taxon>
        <taxon>Rhabditoidea</taxon>
        <taxon>Rhabditidae</taxon>
        <taxon>Peloderinae</taxon>
        <taxon>Caenorhabditis</taxon>
    </lineage>
</organism>
<gene>
    <name evidence="7" type="ORF">CAMP_LOCUS14054</name>
</gene>
<evidence type="ECO:0000313" key="8">
    <source>
        <dbReference type="Proteomes" id="UP001152747"/>
    </source>
</evidence>
<dbReference type="EMBL" id="CANHGI010000005">
    <property type="protein sequence ID" value="CAI5451417.1"/>
    <property type="molecule type" value="Genomic_DNA"/>
</dbReference>
<keyword evidence="8" id="KW-1185">Reference proteome</keyword>
<dbReference type="SUPFAM" id="SSF52540">
    <property type="entry name" value="P-loop containing nucleoside triphosphate hydrolases"/>
    <property type="match status" value="1"/>
</dbReference>
<comment type="caution">
    <text evidence="7">The sequence shown here is derived from an EMBL/GenBank/DDBJ whole genome shotgun (WGS) entry which is preliminary data.</text>
</comment>